<evidence type="ECO:0000313" key="1">
    <source>
        <dbReference type="EMBL" id="GAE86837.1"/>
    </source>
</evidence>
<keyword evidence="1" id="KW-0378">Hydrolase</keyword>
<dbReference type="AlphaFoldDB" id="W4V158"/>
<dbReference type="Proteomes" id="UP000019109">
    <property type="component" value="Unassembled WGS sequence"/>
</dbReference>
<comment type="caution">
    <text evidence="1">The sequence shown here is derived from an EMBL/GenBank/DDBJ whole genome shotgun (WGS) entry which is preliminary data.</text>
</comment>
<dbReference type="GO" id="GO:0004386">
    <property type="term" value="F:helicase activity"/>
    <property type="evidence" value="ECO:0007669"/>
    <property type="project" value="UniProtKB-KW"/>
</dbReference>
<reference evidence="1" key="1">
    <citation type="journal article" date="2014" name="Genome Announc.">
        <title>Draft Genome Sequence of Clostridium straminisolvens Strain JCM 21531T, Isolated from a Cellulose-Degrading Bacterial Community.</title>
        <authorList>
            <person name="Yuki M."/>
            <person name="Oshima K."/>
            <person name="Suda W."/>
            <person name="Sakamoto M."/>
            <person name="Kitamura K."/>
            <person name="Iida T."/>
            <person name="Hattori M."/>
            <person name="Ohkuma M."/>
        </authorList>
    </citation>
    <scope>NUCLEOTIDE SEQUENCE [LARGE SCALE GENOMIC DNA]</scope>
    <source>
        <strain evidence="1">JCM 21531</strain>
    </source>
</reference>
<dbReference type="EMBL" id="BAVR01000002">
    <property type="protein sequence ID" value="GAE86837.1"/>
    <property type="molecule type" value="Genomic_DNA"/>
</dbReference>
<organism evidence="1 2">
    <name type="scientific">Acetivibrio straminisolvens JCM 21531</name>
    <dbReference type="NCBI Taxonomy" id="1294263"/>
    <lineage>
        <taxon>Bacteria</taxon>
        <taxon>Bacillati</taxon>
        <taxon>Bacillota</taxon>
        <taxon>Clostridia</taxon>
        <taxon>Eubacteriales</taxon>
        <taxon>Oscillospiraceae</taxon>
        <taxon>Acetivibrio</taxon>
    </lineage>
</organism>
<dbReference type="STRING" id="1294263.JCM21531_164"/>
<proteinExistence type="predicted"/>
<name>W4V158_9FIRM</name>
<keyword evidence="1" id="KW-0347">Helicase</keyword>
<sequence>MIKIASVAVSNATRKFDKDYHYIIPDKYIDSIVPGMRVIVPSESQTGWWRVMSWSC</sequence>
<accession>W4V158</accession>
<protein>
    <submittedName>
        <fullName evidence="1">Helicase PriA</fullName>
    </submittedName>
</protein>
<evidence type="ECO:0000313" key="2">
    <source>
        <dbReference type="Proteomes" id="UP000019109"/>
    </source>
</evidence>
<dbReference type="RefSeq" id="WP_243466981.1">
    <property type="nucleotide sequence ID" value="NZ_BAVR01000002.1"/>
</dbReference>
<keyword evidence="1" id="KW-0547">Nucleotide-binding</keyword>
<gene>
    <name evidence="1" type="ORF">JCM21531_164</name>
</gene>
<keyword evidence="1" id="KW-0067">ATP-binding</keyword>
<keyword evidence="2" id="KW-1185">Reference proteome</keyword>